<dbReference type="Proteomes" id="UP000053881">
    <property type="component" value="Unassembled WGS sequence"/>
</dbReference>
<dbReference type="PATRIC" id="fig|217031.4.peg.577"/>
<sequence length="67" mass="7815">MNVDVIEHGYAITEETRQRLVDKQIPVVTTISTSRHDHFTSYIFMNKPQNLFTIHSGKEKSIKLIKE</sequence>
<dbReference type="AlphaFoldDB" id="A0A0Q9Y837"/>
<reference evidence="1 2" key="1">
    <citation type="submission" date="2015-06" db="EMBL/GenBank/DDBJ databases">
        <title>Genome sequencing project of Bacillus galactosidilyticus PL133.</title>
        <authorList>
            <person name="Gaiero J."/>
            <person name="Nicol R."/>
            <person name="Habash M."/>
        </authorList>
    </citation>
    <scope>NUCLEOTIDE SEQUENCE [LARGE SCALE GENOMIC DNA]</scope>
    <source>
        <strain evidence="1 2">PL133</strain>
    </source>
</reference>
<protein>
    <submittedName>
        <fullName evidence="1">Uncharacterized protein</fullName>
    </submittedName>
</protein>
<name>A0A0Q9Y837_9BACI</name>
<comment type="caution">
    <text evidence="1">The sequence shown here is derived from an EMBL/GenBank/DDBJ whole genome shotgun (WGS) entry which is preliminary data.</text>
</comment>
<accession>A0A0Q9Y837</accession>
<evidence type="ECO:0000313" key="2">
    <source>
        <dbReference type="Proteomes" id="UP000053881"/>
    </source>
</evidence>
<dbReference type="EMBL" id="LGPB01000017">
    <property type="protein sequence ID" value="KRG16989.1"/>
    <property type="molecule type" value="Genomic_DNA"/>
</dbReference>
<dbReference type="Gene3D" id="3.20.20.140">
    <property type="entry name" value="Metal-dependent hydrolases"/>
    <property type="match status" value="1"/>
</dbReference>
<proteinExistence type="predicted"/>
<organism evidence="1 2">
    <name type="scientific">Lederbergia galactosidilytica</name>
    <dbReference type="NCBI Taxonomy" id="217031"/>
    <lineage>
        <taxon>Bacteria</taxon>
        <taxon>Bacillati</taxon>
        <taxon>Bacillota</taxon>
        <taxon>Bacilli</taxon>
        <taxon>Bacillales</taxon>
        <taxon>Bacillaceae</taxon>
        <taxon>Lederbergia</taxon>
    </lineage>
</organism>
<evidence type="ECO:0000313" key="1">
    <source>
        <dbReference type="EMBL" id="KRG16989.1"/>
    </source>
</evidence>
<gene>
    <name evidence="1" type="ORF">ACA29_01650</name>
</gene>